<organism evidence="2 3">
    <name type="scientific">Candidatus Tanganyikabacteria bacterium</name>
    <dbReference type="NCBI Taxonomy" id="2961651"/>
    <lineage>
        <taxon>Bacteria</taxon>
        <taxon>Bacillati</taxon>
        <taxon>Candidatus Sericytochromatia</taxon>
        <taxon>Candidatus Tanganyikabacteria</taxon>
    </lineage>
</organism>
<keyword evidence="1" id="KW-0472">Membrane</keyword>
<evidence type="ECO:0000313" key="2">
    <source>
        <dbReference type="EMBL" id="MBM3274236.1"/>
    </source>
</evidence>
<dbReference type="Proteomes" id="UP000703893">
    <property type="component" value="Unassembled WGS sequence"/>
</dbReference>
<comment type="caution">
    <text evidence="2">The sequence shown here is derived from an EMBL/GenBank/DDBJ whole genome shotgun (WGS) entry which is preliminary data.</text>
</comment>
<sequence>MQDLISPGTNASFVPGGTVLTAEVIMKIRQAGLENLALECVANRKQALHAGIHLKRFDPRAVLSATELAQMRAESLVESASGLRLVLYLLLGSTTVFAVVTQSSQFMYLLGIVYLGLVFAYAATAAIAHGHKVQIIALKGQEHREAEQKRQFLDRVTQGDPEAVAEVVQEGVVGKERVISLEIGRGHIILHAILKDSLKVAAKAGVLDLSPKPPAARDIAAVRSYRVAASHEVQNVLEGVGEILSGIFAFSPSTYAIALSIYDPFQDTSTR</sequence>
<evidence type="ECO:0000256" key="1">
    <source>
        <dbReference type="SAM" id="Phobius"/>
    </source>
</evidence>
<feature type="transmembrane region" description="Helical" evidence="1">
    <location>
        <begin position="106"/>
        <end position="128"/>
    </location>
</feature>
<reference evidence="2 3" key="1">
    <citation type="submission" date="2019-03" db="EMBL/GenBank/DDBJ databases">
        <title>Lake Tanganyika Metagenome-Assembled Genomes (MAGs).</title>
        <authorList>
            <person name="Tran P."/>
        </authorList>
    </citation>
    <scope>NUCLEOTIDE SEQUENCE [LARGE SCALE GENOMIC DNA]</scope>
    <source>
        <strain evidence="2">K_DeepCast_65m_m2_236</strain>
    </source>
</reference>
<protein>
    <submittedName>
        <fullName evidence="2">Uncharacterized protein</fullName>
    </submittedName>
</protein>
<keyword evidence="1" id="KW-1133">Transmembrane helix</keyword>
<dbReference type="EMBL" id="VGJX01000160">
    <property type="protein sequence ID" value="MBM3274236.1"/>
    <property type="molecule type" value="Genomic_DNA"/>
</dbReference>
<proteinExistence type="predicted"/>
<gene>
    <name evidence="2" type="ORF">FJZ00_03725</name>
</gene>
<name>A0A938BKH8_9BACT</name>
<evidence type="ECO:0000313" key="3">
    <source>
        <dbReference type="Proteomes" id="UP000703893"/>
    </source>
</evidence>
<feature type="non-terminal residue" evidence="2">
    <location>
        <position position="271"/>
    </location>
</feature>
<accession>A0A938BKH8</accession>
<dbReference type="AlphaFoldDB" id="A0A938BKH8"/>
<keyword evidence="1" id="KW-0812">Transmembrane</keyword>
<feature type="transmembrane region" description="Helical" evidence="1">
    <location>
        <begin position="81"/>
        <end position="100"/>
    </location>
</feature>